<accession>A0ABW6K9K0</accession>
<name>A0ABW6K9K0_9BACI</name>
<organism evidence="1 2">
    <name type="scientific">Cytobacillus spartinae</name>
    <dbReference type="NCBI Taxonomy" id="3299023"/>
    <lineage>
        <taxon>Bacteria</taxon>
        <taxon>Bacillati</taxon>
        <taxon>Bacillota</taxon>
        <taxon>Bacilli</taxon>
        <taxon>Bacillales</taxon>
        <taxon>Bacillaceae</taxon>
        <taxon>Cytobacillus</taxon>
    </lineage>
</organism>
<dbReference type="Proteomes" id="UP001601059">
    <property type="component" value="Unassembled WGS sequence"/>
</dbReference>
<dbReference type="EMBL" id="JBIACK010000002">
    <property type="protein sequence ID" value="MFE8700282.1"/>
    <property type="molecule type" value="Genomic_DNA"/>
</dbReference>
<keyword evidence="2" id="KW-1185">Reference proteome</keyword>
<gene>
    <name evidence="1" type="ORF">ACFYKX_06645</name>
</gene>
<dbReference type="InterPro" id="IPR010461">
    <property type="entry name" value="ComK"/>
</dbReference>
<dbReference type="RefSeq" id="WP_389359313.1">
    <property type="nucleotide sequence ID" value="NZ_JBIACK010000002.1"/>
</dbReference>
<reference evidence="1 2" key="1">
    <citation type="submission" date="2024-08" db="EMBL/GenBank/DDBJ databases">
        <title>Two novel Cytobacillus novel species.</title>
        <authorList>
            <person name="Liu G."/>
        </authorList>
    </citation>
    <scope>NUCLEOTIDE SEQUENCE [LARGE SCALE GENOMIC DNA]</scope>
    <source>
        <strain evidence="1 2">FJAT-54145</strain>
    </source>
</reference>
<comment type="caution">
    <text evidence="1">The sequence shown here is derived from an EMBL/GenBank/DDBJ whole genome shotgun (WGS) entry which is preliminary data.</text>
</comment>
<protein>
    <submittedName>
        <fullName evidence="1">Competence protein ComK</fullName>
    </submittedName>
</protein>
<dbReference type="Pfam" id="PF06338">
    <property type="entry name" value="ComK"/>
    <property type="match status" value="1"/>
</dbReference>
<proteinExistence type="predicted"/>
<evidence type="ECO:0000313" key="1">
    <source>
        <dbReference type="EMBL" id="MFE8700282.1"/>
    </source>
</evidence>
<sequence>MVMQKRHIIEEYEITPLTMVVMPITYGSKTYSKIIEFEEELISPFKPLEIIKKSCQFFGSSFEGRKDGTKELIGITHKVPISISPPNSIYFFPTTSPEKPQCIWISHEHIADYMKGSENGTIVTFNNGHVLDIPISPSSFQNQLIRTVMLKSKLTQRIEETHKKFKYMNKPRLLKASEMRSSY</sequence>
<evidence type="ECO:0000313" key="2">
    <source>
        <dbReference type="Proteomes" id="UP001601059"/>
    </source>
</evidence>
<dbReference type="PIRSF" id="PIRSF011560">
    <property type="entry name" value="ComK"/>
    <property type="match status" value="1"/>
</dbReference>